<dbReference type="AlphaFoldDB" id="A0A8J5HWU5"/>
<gene>
    <name evidence="1" type="ORF">ZIOFF_009014</name>
</gene>
<evidence type="ECO:0000313" key="2">
    <source>
        <dbReference type="Proteomes" id="UP000734854"/>
    </source>
</evidence>
<dbReference type="Proteomes" id="UP000734854">
    <property type="component" value="Unassembled WGS sequence"/>
</dbReference>
<name>A0A8J5HWU5_ZINOF</name>
<sequence length="89" mass="9706">MPDGRCRACDCGDVDRSDRYRADDAARATGVTSIGQIDAGRTMPRVRPCLEDMLHSPPIDKVAGPALSWAARKQIARDAAKSLCFLHHN</sequence>
<dbReference type="EMBL" id="JACMSC010000003">
    <property type="protein sequence ID" value="KAG6526927.1"/>
    <property type="molecule type" value="Genomic_DNA"/>
</dbReference>
<organism evidence="1 2">
    <name type="scientific">Zingiber officinale</name>
    <name type="common">Ginger</name>
    <name type="synonym">Amomum zingiber</name>
    <dbReference type="NCBI Taxonomy" id="94328"/>
    <lineage>
        <taxon>Eukaryota</taxon>
        <taxon>Viridiplantae</taxon>
        <taxon>Streptophyta</taxon>
        <taxon>Embryophyta</taxon>
        <taxon>Tracheophyta</taxon>
        <taxon>Spermatophyta</taxon>
        <taxon>Magnoliopsida</taxon>
        <taxon>Liliopsida</taxon>
        <taxon>Zingiberales</taxon>
        <taxon>Zingiberaceae</taxon>
        <taxon>Zingiber</taxon>
    </lineage>
</organism>
<proteinExistence type="predicted"/>
<evidence type="ECO:0000313" key="1">
    <source>
        <dbReference type="EMBL" id="KAG6526927.1"/>
    </source>
</evidence>
<accession>A0A8J5HWU5</accession>
<keyword evidence="2" id="KW-1185">Reference proteome</keyword>
<reference evidence="1 2" key="1">
    <citation type="submission" date="2020-08" db="EMBL/GenBank/DDBJ databases">
        <title>Plant Genome Project.</title>
        <authorList>
            <person name="Zhang R.-G."/>
        </authorList>
    </citation>
    <scope>NUCLEOTIDE SEQUENCE [LARGE SCALE GENOMIC DNA]</scope>
    <source>
        <tissue evidence="1">Rhizome</tissue>
    </source>
</reference>
<comment type="caution">
    <text evidence="1">The sequence shown here is derived from an EMBL/GenBank/DDBJ whole genome shotgun (WGS) entry which is preliminary data.</text>
</comment>
<protein>
    <submittedName>
        <fullName evidence="1">Uncharacterized protein</fullName>
    </submittedName>
</protein>